<dbReference type="EMBL" id="MN740044">
    <property type="protein sequence ID" value="QHT85723.1"/>
    <property type="molecule type" value="Genomic_DNA"/>
</dbReference>
<protein>
    <submittedName>
        <fullName evidence="1">Uncharacterized protein</fullName>
    </submittedName>
</protein>
<organism evidence="1">
    <name type="scientific">viral metagenome</name>
    <dbReference type="NCBI Taxonomy" id="1070528"/>
    <lineage>
        <taxon>unclassified sequences</taxon>
        <taxon>metagenomes</taxon>
        <taxon>organismal metagenomes</taxon>
    </lineage>
</organism>
<sequence>MFTTFIKPKYNKIYNQIYKANKHKELLSVSKTNNNIKNMPKYSKCPRVHCYYSTPFNYVLKMQNVQKRHYYVNPQKPPDDDFILYILVGVSFMIYRTINNSPPPTQI</sequence>
<reference evidence="1" key="1">
    <citation type="journal article" date="2020" name="Nature">
        <title>Giant virus diversity and host interactions through global metagenomics.</title>
        <authorList>
            <person name="Schulz F."/>
            <person name="Roux S."/>
            <person name="Paez-Espino D."/>
            <person name="Jungbluth S."/>
            <person name="Walsh D.A."/>
            <person name="Denef V.J."/>
            <person name="McMahon K.D."/>
            <person name="Konstantinidis K.T."/>
            <person name="Eloe-Fadrosh E.A."/>
            <person name="Kyrpides N.C."/>
            <person name="Woyke T."/>
        </authorList>
    </citation>
    <scope>NUCLEOTIDE SEQUENCE</scope>
    <source>
        <strain evidence="1">GVMAG-M-3300023184-182</strain>
    </source>
</reference>
<proteinExistence type="predicted"/>
<name>A0A6C0I0S7_9ZZZZ</name>
<accession>A0A6C0I0S7</accession>
<evidence type="ECO:0000313" key="1">
    <source>
        <dbReference type="EMBL" id="QHT85723.1"/>
    </source>
</evidence>
<dbReference type="AlphaFoldDB" id="A0A6C0I0S7"/>